<feature type="region of interest" description="Disordered" evidence="2">
    <location>
        <begin position="736"/>
        <end position="761"/>
    </location>
</feature>
<dbReference type="PANTHER" id="PTHR15326:SF9">
    <property type="entry name" value="SPERMATOGENESIS-ASSOCIATED PROTEIN 2"/>
    <property type="match status" value="1"/>
</dbReference>
<name>A0AAV7KVP9_PLEWA</name>
<dbReference type="PANTHER" id="PTHR15326">
    <property type="entry name" value="SPERMATOGENESIS-ASSOCIATED PROTEIN 2/TAMOZHENNIC"/>
    <property type="match status" value="1"/>
</dbReference>
<feature type="region of interest" description="Disordered" evidence="2">
    <location>
        <begin position="684"/>
        <end position="706"/>
    </location>
</feature>
<feature type="compositionally biased region" description="Polar residues" evidence="2">
    <location>
        <begin position="684"/>
        <end position="701"/>
    </location>
</feature>
<feature type="compositionally biased region" description="Basic and acidic residues" evidence="2">
    <location>
        <begin position="416"/>
        <end position="442"/>
    </location>
</feature>
<gene>
    <name evidence="4" type="ORF">NDU88_002445</name>
</gene>
<feature type="region of interest" description="Disordered" evidence="2">
    <location>
        <begin position="343"/>
        <end position="478"/>
    </location>
</feature>
<accession>A0AAV7KVP9</accession>
<evidence type="ECO:0000256" key="1">
    <source>
        <dbReference type="ARBA" id="ARBA00038142"/>
    </source>
</evidence>
<sequence>MKEPNTAAEHLFLEYIAYYEERWLQGKLSPCNEEATKEKAKHILVPASYLCEEFGGATLHNIIATYLRKHNDQDGDTLKNVIRAFEFLELISVNLFLSPWRKEIKSLKTFTGSFVYNVRSVLPETVVKGVLHNLGYSTLTATEFQLTEKIDEKKSQNIAFQIFLARIECELILELSNGGKKCNLIKCLRTRAALPGKNEVEEQETRATFKNDPQKLVNANIKKKNTWPISKNSLLSIEGLPPGARDTEMGGRFEADKVTTTSTIEMYQPETTVGLVIDDKEAYNTKQSTDFGGKGIGLHISDSDESRRNNKLTNCSELQSHMKNNQGLSSPTSADDIKIGSKLLNSQKTPEKTIMDSNGLNNGKSPIEKTKIGNKGMSPSNSAENKWTDSKRLNTSRPNENTELDSKVQLSSKSAESIKLEGHSGLKSKKDTNVDSTVKELPESVEVTKANSRVLSDSESSQDIRASIGRDRSDPAADMRNEDVTDISSSASKNFGVGFAGQSTEKSSASKSLASECFHSTRSESEEFLTQYSDINIGRKPLFQGDCHQKYKKLKENKSGPGLGGTVLEEAPTAVANPQIFCENGHQTFAFCTDTKVDAITEESKAVSEQCDFTDGSNFTMRSPLFKPLDGETSAVKKKNLSPTIINVSQPNVSNKDDYELASLISKLNISERAEGNLQYPVEESTSNESEILNNSPQKNSLKAKHSDPICGYPGQSNAKCDHILKMVVRPQEVPCGSPKKTGIDRAATEKSSENCGEVREPPGLTYIPPDSFQNQAFIASSESAPFVFPIPKSEQDPSGTTMPVGDYILQVKEDTKEDFVVISHPSDSLD</sequence>
<feature type="domain" description="Spermatogenesis-associated protein 2 PUB-like" evidence="3">
    <location>
        <begin position="75"/>
        <end position="177"/>
    </location>
</feature>
<feature type="compositionally biased region" description="Polar residues" evidence="2">
    <location>
        <begin position="355"/>
        <end position="364"/>
    </location>
</feature>
<feature type="compositionally biased region" description="Basic and acidic residues" evidence="2">
    <location>
        <begin position="468"/>
        <end position="478"/>
    </location>
</feature>
<evidence type="ECO:0000313" key="5">
    <source>
        <dbReference type="Proteomes" id="UP001066276"/>
    </source>
</evidence>
<reference evidence="4" key="1">
    <citation type="journal article" date="2022" name="bioRxiv">
        <title>Sequencing and chromosome-scale assembly of the giantPleurodeles waltlgenome.</title>
        <authorList>
            <person name="Brown T."/>
            <person name="Elewa A."/>
            <person name="Iarovenko S."/>
            <person name="Subramanian E."/>
            <person name="Araus A.J."/>
            <person name="Petzold A."/>
            <person name="Susuki M."/>
            <person name="Suzuki K.-i.T."/>
            <person name="Hayashi T."/>
            <person name="Toyoda A."/>
            <person name="Oliveira C."/>
            <person name="Osipova E."/>
            <person name="Leigh N.D."/>
            <person name="Simon A."/>
            <person name="Yun M.H."/>
        </authorList>
    </citation>
    <scope>NUCLEOTIDE SEQUENCE</scope>
    <source>
        <strain evidence="4">20211129_DDA</strain>
        <tissue evidence="4">Liver</tissue>
    </source>
</reference>
<protein>
    <recommendedName>
        <fullName evidence="3">Spermatogenesis-associated protein 2 PUB-like domain-containing protein</fullName>
    </recommendedName>
</protein>
<dbReference type="EMBL" id="JANPWB010000016">
    <property type="protein sequence ID" value="KAJ1082277.1"/>
    <property type="molecule type" value="Genomic_DNA"/>
</dbReference>
<dbReference type="InterPro" id="IPR048839">
    <property type="entry name" value="SPATA2_PUB-like"/>
</dbReference>
<evidence type="ECO:0000259" key="3">
    <source>
        <dbReference type="Pfam" id="PF21388"/>
    </source>
</evidence>
<comment type="caution">
    <text evidence="4">The sequence shown here is derived from an EMBL/GenBank/DDBJ whole genome shotgun (WGS) entry which is preliminary data.</text>
</comment>
<dbReference type="GO" id="GO:0005737">
    <property type="term" value="C:cytoplasm"/>
    <property type="evidence" value="ECO:0007669"/>
    <property type="project" value="TreeGrafter"/>
</dbReference>
<proteinExistence type="inferred from homology"/>
<dbReference type="AlphaFoldDB" id="A0AAV7KVP9"/>
<feature type="compositionally biased region" description="Polar residues" evidence="2">
    <location>
        <begin position="449"/>
        <end position="464"/>
    </location>
</feature>
<dbReference type="Pfam" id="PF21388">
    <property type="entry name" value="SPATA2_PUB-like"/>
    <property type="match status" value="1"/>
</dbReference>
<organism evidence="4 5">
    <name type="scientific">Pleurodeles waltl</name>
    <name type="common">Iberian ribbed newt</name>
    <dbReference type="NCBI Taxonomy" id="8319"/>
    <lineage>
        <taxon>Eukaryota</taxon>
        <taxon>Metazoa</taxon>
        <taxon>Chordata</taxon>
        <taxon>Craniata</taxon>
        <taxon>Vertebrata</taxon>
        <taxon>Euteleostomi</taxon>
        <taxon>Amphibia</taxon>
        <taxon>Batrachia</taxon>
        <taxon>Caudata</taxon>
        <taxon>Salamandroidea</taxon>
        <taxon>Salamandridae</taxon>
        <taxon>Pleurodelinae</taxon>
        <taxon>Pleurodeles</taxon>
    </lineage>
</organism>
<evidence type="ECO:0000256" key="2">
    <source>
        <dbReference type="SAM" id="MobiDB-lite"/>
    </source>
</evidence>
<dbReference type="Proteomes" id="UP001066276">
    <property type="component" value="Chromosome 12"/>
</dbReference>
<feature type="compositionally biased region" description="Basic and acidic residues" evidence="2">
    <location>
        <begin position="742"/>
        <end position="761"/>
    </location>
</feature>
<dbReference type="Gene3D" id="1.20.58.2190">
    <property type="match status" value="1"/>
</dbReference>
<keyword evidence="5" id="KW-1185">Reference proteome</keyword>
<feature type="region of interest" description="Disordered" evidence="2">
    <location>
        <begin position="286"/>
        <end position="309"/>
    </location>
</feature>
<comment type="similarity">
    <text evidence="1">Belongs to the SPATA2 family.</text>
</comment>
<evidence type="ECO:0000313" key="4">
    <source>
        <dbReference type="EMBL" id="KAJ1082277.1"/>
    </source>
</evidence>